<keyword evidence="4" id="KW-1185">Reference proteome</keyword>
<name>A0A3R7SQF5_PENVA</name>
<dbReference type="GO" id="GO:0005737">
    <property type="term" value="C:cytoplasm"/>
    <property type="evidence" value="ECO:0007669"/>
    <property type="project" value="InterPro"/>
</dbReference>
<dbReference type="PANTHER" id="PTHR42752:SF1">
    <property type="entry name" value="IMIDAZOLONEPROPIONASE-RELATED"/>
    <property type="match status" value="1"/>
</dbReference>
<dbReference type="Proteomes" id="UP000283509">
    <property type="component" value="Unassembled WGS sequence"/>
</dbReference>
<dbReference type="GO" id="GO:0050480">
    <property type="term" value="F:imidazolonepropionase activity"/>
    <property type="evidence" value="ECO:0007669"/>
    <property type="project" value="TreeGrafter"/>
</dbReference>
<protein>
    <submittedName>
        <fullName evidence="3">Putative imidazolonepropionase isoform X2</fullName>
    </submittedName>
</protein>
<reference evidence="3 4" key="1">
    <citation type="submission" date="2018-04" db="EMBL/GenBank/DDBJ databases">
        <authorList>
            <person name="Zhang X."/>
            <person name="Yuan J."/>
            <person name="Li F."/>
            <person name="Xiang J."/>
        </authorList>
    </citation>
    <scope>NUCLEOTIDE SEQUENCE [LARGE SCALE GENOMIC DNA]</scope>
    <source>
        <tissue evidence="3">Muscle</tissue>
    </source>
</reference>
<dbReference type="SUPFAM" id="SSF51556">
    <property type="entry name" value="Metallo-dependent hydrolases"/>
    <property type="match status" value="1"/>
</dbReference>
<evidence type="ECO:0000256" key="1">
    <source>
        <dbReference type="ARBA" id="ARBA00022723"/>
    </source>
</evidence>
<dbReference type="OrthoDB" id="194468at2759"/>
<accession>A0A3R7SQF5</accession>
<dbReference type="AlphaFoldDB" id="A0A3R7SQF5"/>
<dbReference type="PANTHER" id="PTHR42752">
    <property type="entry name" value="IMIDAZOLONEPROPIONASE"/>
    <property type="match status" value="1"/>
</dbReference>
<dbReference type="InterPro" id="IPR032466">
    <property type="entry name" value="Metal_Hydrolase"/>
</dbReference>
<organism evidence="3 4">
    <name type="scientific">Penaeus vannamei</name>
    <name type="common">Whiteleg shrimp</name>
    <name type="synonym">Litopenaeus vannamei</name>
    <dbReference type="NCBI Taxonomy" id="6689"/>
    <lineage>
        <taxon>Eukaryota</taxon>
        <taxon>Metazoa</taxon>
        <taxon>Ecdysozoa</taxon>
        <taxon>Arthropoda</taxon>
        <taxon>Crustacea</taxon>
        <taxon>Multicrustacea</taxon>
        <taxon>Malacostraca</taxon>
        <taxon>Eumalacostraca</taxon>
        <taxon>Eucarida</taxon>
        <taxon>Decapoda</taxon>
        <taxon>Dendrobranchiata</taxon>
        <taxon>Penaeoidea</taxon>
        <taxon>Penaeidae</taxon>
        <taxon>Penaeus</taxon>
    </lineage>
</organism>
<evidence type="ECO:0000256" key="2">
    <source>
        <dbReference type="ARBA" id="ARBA00022801"/>
    </source>
</evidence>
<evidence type="ECO:0000313" key="3">
    <source>
        <dbReference type="EMBL" id="ROT70704.1"/>
    </source>
</evidence>
<gene>
    <name evidence="3" type="ORF">C7M84_011003</name>
</gene>
<dbReference type="InterPro" id="IPR005920">
    <property type="entry name" value="HutI"/>
</dbReference>
<sequence>MFPACFFGDKASSSSLSMSKTIQFAEIETRLAVSSTFLAQAPRLLPRPPGTTLVECKSGYGLDVITELKMLRVLERARPRAHLTISSTFCGAHSVPRGMTADEATRSVIKDQIPAVAAAVKSGELKVDSIDVFCEKGVFSVDQTKRILEAGKREGLLINFHAEELHPLKSAEMGAALGLRQ</sequence>
<keyword evidence="1" id="KW-0479">Metal-binding</keyword>
<keyword evidence="2" id="KW-0378">Hydrolase</keyword>
<dbReference type="GO" id="GO:0019556">
    <property type="term" value="P:L-histidine catabolic process to glutamate and formamide"/>
    <property type="evidence" value="ECO:0007669"/>
    <property type="project" value="InterPro"/>
</dbReference>
<evidence type="ECO:0000313" key="4">
    <source>
        <dbReference type="Proteomes" id="UP000283509"/>
    </source>
</evidence>
<proteinExistence type="predicted"/>
<dbReference type="Gene3D" id="3.20.20.140">
    <property type="entry name" value="Metal-dependent hydrolases"/>
    <property type="match status" value="1"/>
</dbReference>
<dbReference type="STRING" id="6689.A0A3R7SQF5"/>
<reference evidence="3 4" key="2">
    <citation type="submission" date="2019-01" db="EMBL/GenBank/DDBJ databases">
        <title>The decoding of complex shrimp genome reveals the adaptation for benthos swimmer, frequently molting mechanism and breeding impact on genome.</title>
        <authorList>
            <person name="Sun Y."/>
            <person name="Gao Y."/>
            <person name="Yu Y."/>
        </authorList>
    </citation>
    <scope>NUCLEOTIDE SEQUENCE [LARGE SCALE GENOMIC DNA]</scope>
    <source>
        <tissue evidence="3">Muscle</tissue>
    </source>
</reference>
<dbReference type="EMBL" id="QCYY01002397">
    <property type="protein sequence ID" value="ROT70704.1"/>
    <property type="molecule type" value="Genomic_DNA"/>
</dbReference>
<dbReference type="GO" id="GO:0046872">
    <property type="term" value="F:metal ion binding"/>
    <property type="evidence" value="ECO:0007669"/>
    <property type="project" value="UniProtKB-KW"/>
</dbReference>
<comment type="caution">
    <text evidence="3">The sequence shown here is derived from an EMBL/GenBank/DDBJ whole genome shotgun (WGS) entry which is preliminary data.</text>
</comment>